<dbReference type="Gene3D" id="1.25.40.10">
    <property type="entry name" value="Tetratricopeptide repeat domain"/>
    <property type="match status" value="1"/>
</dbReference>
<feature type="non-terminal residue" evidence="1">
    <location>
        <position position="409"/>
    </location>
</feature>
<sequence>MIERAHPVDLAPQLLAEVEAVRRLEPARAWELLRPSFGTLSRCSSPAEQGTLWRLRGHLMRALGRAGDAVAAYRQAERRFAIAADSGERGRCAIGLVDALMYLGRYQDARRAAAAGRRALAHAGDRAALARLRMNEGNLHHRVDRPDRALECYRDSRRALLATRQRAGVELVEVNIANCLSALGRGREARRYYRASRDRLLARGDAVNALVASYNLSYLDFLEHRHERALEGLAEVRRQAVARGALSIVPLTALDRAEVFLRLGAHHDALAEARLASVEARAMGLAYEHAKAELFAALAEHRSGRSASAHARLERSLGAFDREGNDLWVGETLVGLATTVWTEHGSRGAVALLAAAARRFELASDPERAACALALRARAQVVAGETRAARTTMNAATLLARRRNSPREQ</sequence>
<proteinExistence type="predicted"/>
<accession>A0A849SGJ7</accession>
<gene>
    <name evidence="1" type="ORF">HOP12_05730</name>
</gene>
<protein>
    <recommendedName>
        <fullName evidence="3">Tetratricopeptide repeat protein</fullName>
    </recommendedName>
</protein>
<organism evidence="1 2">
    <name type="scientific">Eiseniibacteriota bacterium</name>
    <dbReference type="NCBI Taxonomy" id="2212470"/>
    <lineage>
        <taxon>Bacteria</taxon>
        <taxon>Candidatus Eiseniibacteriota</taxon>
    </lineage>
</organism>
<name>A0A849SGJ7_UNCEI</name>
<evidence type="ECO:0000313" key="1">
    <source>
        <dbReference type="EMBL" id="NOT33656.1"/>
    </source>
</evidence>
<dbReference type="Proteomes" id="UP000580839">
    <property type="component" value="Unassembled WGS sequence"/>
</dbReference>
<evidence type="ECO:0008006" key="3">
    <source>
        <dbReference type="Google" id="ProtNLM"/>
    </source>
</evidence>
<comment type="caution">
    <text evidence="1">The sequence shown here is derived from an EMBL/GenBank/DDBJ whole genome shotgun (WGS) entry which is preliminary data.</text>
</comment>
<dbReference type="SUPFAM" id="SSF48452">
    <property type="entry name" value="TPR-like"/>
    <property type="match status" value="1"/>
</dbReference>
<dbReference type="EMBL" id="JABFRW010000062">
    <property type="protein sequence ID" value="NOT33656.1"/>
    <property type="molecule type" value="Genomic_DNA"/>
</dbReference>
<reference evidence="1 2" key="1">
    <citation type="submission" date="2020-04" db="EMBL/GenBank/DDBJ databases">
        <title>Metagenomic profiling of ammonia- and methane-oxidizing microorganisms in a Dutch drinking water treatment plant.</title>
        <authorList>
            <person name="Poghosyan L."/>
            <person name="Leucker S."/>
        </authorList>
    </citation>
    <scope>NUCLEOTIDE SEQUENCE [LARGE SCALE GENOMIC DNA]</scope>
    <source>
        <strain evidence="1">S-RSF-IL-03</strain>
    </source>
</reference>
<evidence type="ECO:0000313" key="2">
    <source>
        <dbReference type="Proteomes" id="UP000580839"/>
    </source>
</evidence>
<dbReference type="InterPro" id="IPR011990">
    <property type="entry name" value="TPR-like_helical_dom_sf"/>
</dbReference>
<dbReference type="AlphaFoldDB" id="A0A849SGJ7"/>